<organism evidence="3 4">
    <name type="scientific">Kineococcus gynurae</name>
    <dbReference type="NCBI Taxonomy" id="452979"/>
    <lineage>
        <taxon>Bacteria</taxon>
        <taxon>Bacillati</taxon>
        <taxon>Actinomycetota</taxon>
        <taxon>Actinomycetes</taxon>
        <taxon>Kineosporiales</taxon>
        <taxon>Kineosporiaceae</taxon>
        <taxon>Kineococcus</taxon>
    </lineage>
</organism>
<dbReference type="EMBL" id="JBHMDM010000012">
    <property type="protein sequence ID" value="MFB9378793.1"/>
    <property type="molecule type" value="Genomic_DNA"/>
</dbReference>
<sequence length="130" mass="13709">MSTSTAGRIVVATQDRPEGIAALRWALDRAQEQGAKITVVPTTGDSPGTPVHVSEDFRSRVRAIADTSGAAYELHETLADIALTLVELSAEADLVVLPVKRRSATMKFLLGSIAQRVIGEAACPVVTVKA</sequence>
<evidence type="ECO:0000313" key="4">
    <source>
        <dbReference type="Proteomes" id="UP001589748"/>
    </source>
</evidence>
<protein>
    <submittedName>
        <fullName evidence="3">Universal stress protein</fullName>
    </submittedName>
</protein>
<dbReference type="SUPFAM" id="SSF52402">
    <property type="entry name" value="Adenine nucleotide alpha hydrolases-like"/>
    <property type="match status" value="1"/>
</dbReference>
<dbReference type="CDD" id="cd00293">
    <property type="entry name" value="USP-like"/>
    <property type="match status" value="1"/>
</dbReference>
<proteinExistence type="inferred from homology"/>
<evidence type="ECO:0000256" key="1">
    <source>
        <dbReference type="ARBA" id="ARBA00008791"/>
    </source>
</evidence>
<evidence type="ECO:0000259" key="2">
    <source>
        <dbReference type="Pfam" id="PF00582"/>
    </source>
</evidence>
<dbReference type="PRINTS" id="PR01438">
    <property type="entry name" value="UNVRSLSTRESS"/>
</dbReference>
<dbReference type="InterPro" id="IPR006016">
    <property type="entry name" value="UspA"/>
</dbReference>
<dbReference type="RefSeq" id="WP_380134372.1">
    <property type="nucleotide sequence ID" value="NZ_JBHLUI010000001.1"/>
</dbReference>
<comment type="caution">
    <text evidence="3">The sequence shown here is derived from an EMBL/GenBank/DDBJ whole genome shotgun (WGS) entry which is preliminary data.</text>
</comment>
<feature type="domain" description="UspA" evidence="2">
    <location>
        <begin position="8"/>
        <end position="129"/>
    </location>
</feature>
<gene>
    <name evidence="3" type="ORF">ACFFVI_17665</name>
</gene>
<keyword evidence="4" id="KW-1185">Reference proteome</keyword>
<accession>A0ABV5LXH2</accession>
<comment type="similarity">
    <text evidence="1">Belongs to the universal stress protein A family.</text>
</comment>
<evidence type="ECO:0000313" key="3">
    <source>
        <dbReference type="EMBL" id="MFB9378793.1"/>
    </source>
</evidence>
<dbReference type="Gene3D" id="3.40.50.620">
    <property type="entry name" value="HUPs"/>
    <property type="match status" value="1"/>
</dbReference>
<dbReference type="Pfam" id="PF00582">
    <property type="entry name" value="Usp"/>
    <property type="match status" value="1"/>
</dbReference>
<reference evidence="3 4" key="1">
    <citation type="submission" date="2024-09" db="EMBL/GenBank/DDBJ databases">
        <authorList>
            <person name="Sun Q."/>
            <person name="Mori K."/>
        </authorList>
    </citation>
    <scope>NUCLEOTIDE SEQUENCE [LARGE SCALE GENOMIC DNA]</scope>
    <source>
        <strain evidence="3 4">TISTR 1856</strain>
    </source>
</reference>
<dbReference type="Proteomes" id="UP001589748">
    <property type="component" value="Unassembled WGS sequence"/>
</dbReference>
<name>A0ABV5LXH2_9ACTN</name>
<dbReference type="InterPro" id="IPR014729">
    <property type="entry name" value="Rossmann-like_a/b/a_fold"/>
</dbReference>
<dbReference type="InterPro" id="IPR006015">
    <property type="entry name" value="Universal_stress_UspA"/>
</dbReference>